<reference evidence="1" key="1">
    <citation type="submission" date="2024-12" db="EMBL/GenBank/DDBJ databases">
        <authorList>
            <person name="Wu N."/>
        </authorList>
    </citation>
    <scope>NUCLEOTIDE SEQUENCE</scope>
    <source>
        <strain evidence="1">P15</strain>
    </source>
</reference>
<gene>
    <name evidence="1" type="ORF">ACI1P1_12025</name>
</gene>
<comment type="caution">
    <text evidence="1">The sequence shown here is derived from an EMBL/GenBank/DDBJ whole genome shotgun (WGS) entry which is preliminary data.</text>
</comment>
<organism evidence="1 2">
    <name type="scientific">Paenibacillus mesotrionivorans</name>
    <dbReference type="NCBI Taxonomy" id="3160968"/>
    <lineage>
        <taxon>Bacteria</taxon>
        <taxon>Bacillati</taxon>
        <taxon>Bacillota</taxon>
        <taxon>Bacilli</taxon>
        <taxon>Bacillales</taxon>
        <taxon>Paenibacillaceae</taxon>
        <taxon>Paenibacillus</taxon>
    </lineage>
</organism>
<accession>A0ACC7NW83</accession>
<dbReference type="EMBL" id="JBJURJ010000007">
    <property type="protein sequence ID" value="MFM9329014.1"/>
    <property type="molecule type" value="Genomic_DNA"/>
</dbReference>
<keyword evidence="2" id="KW-1185">Reference proteome</keyword>
<sequence length="61" mass="7047">MDFSSLEKTVICTALENDLSRREELVERIQNWPDDEPRKATLLQNAIKQLAAARSAYKKLQ</sequence>
<dbReference type="Proteomes" id="UP001631969">
    <property type="component" value="Unassembled WGS sequence"/>
</dbReference>
<protein>
    <submittedName>
        <fullName evidence="1">Uncharacterized protein</fullName>
    </submittedName>
</protein>
<evidence type="ECO:0000313" key="1">
    <source>
        <dbReference type="EMBL" id="MFM9329014.1"/>
    </source>
</evidence>
<proteinExistence type="predicted"/>
<name>A0ACC7NW83_9BACL</name>
<evidence type="ECO:0000313" key="2">
    <source>
        <dbReference type="Proteomes" id="UP001631969"/>
    </source>
</evidence>